<evidence type="ECO:0000256" key="3">
    <source>
        <dbReference type="ARBA" id="ARBA00023125"/>
    </source>
</evidence>
<evidence type="ECO:0000256" key="2">
    <source>
        <dbReference type="ARBA" id="ARBA00023015"/>
    </source>
</evidence>
<dbReference type="PROSITE" id="PS50931">
    <property type="entry name" value="HTH_LYSR"/>
    <property type="match status" value="1"/>
</dbReference>
<keyword evidence="8" id="KW-1185">Reference proteome</keyword>
<dbReference type="InterPro" id="IPR036388">
    <property type="entry name" value="WH-like_DNA-bd_sf"/>
</dbReference>
<dbReference type="PANTHER" id="PTHR30346:SF30">
    <property type="entry name" value="SMALL NEUTRAL PROTEASE REGULATORY PROTEIN"/>
    <property type="match status" value="1"/>
</dbReference>
<evidence type="ECO:0000256" key="5">
    <source>
        <dbReference type="SAM" id="MobiDB-lite"/>
    </source>
</evidence>
<dbReference type="EMBL" id="CP093846">
    <property type="protein sequence ID" value="UNS96604.1"/>
    <property type="molecule type" value="Genomic_DNA"/>
</dbReference>
<evidence type="ECO:0000256" key="1">
    <source>
        <dbReference type="ARBA" id="ARBA00009437"/>
    </source>
</evidence>
<evidence type="ECO:0000259" key="6">
    <source>
        <dbReference type="PROSITE" id="PS50931"/>
    </source>
</evidence>
<dbReference type="CDD" id="cd08436">
    <property type="entry name" value="PBP2_LTTR_like_3"/>
    <property type="match status" value="1"/>
</dbReference>
<comment type="similarity">
    <text evidence="1">Belongs to the LysR transcriptional regulatory family.</text>
</comment>
<organism evidence="7 8">
    <name type="scientific">Streptomyces tubbatahanensis</name>
    <dbReference type="NCBI Taxonomy" id="2923272"/>
    <lineage>
        <taxon>Bacteria</taxon>
        <taxon>Bacillati</taxon>
        <taxon>Actinomycetota</taxon>
        <taxon>Actinomycetes</taxon>
        <taxon>Kitasatosporales</taxon>
        <taxon>Streptomycetaceae</taxon>
        <taxon>Streptomyces</taxon>
    </lineage>
</organism>
<dbReference type="RefSeq" id="WP_242750646.1">
    <property type="nucleotide sequence ID" value="NZ_CP093846.1"/>
</dbReference>
<evidence type="ECO:0000313" key="7">
    <source>
        <dbReference type="EMBL" id="UNS96604.1"/>
    </source>
</evidence>
<reference evidence="7 8" key="1">
    <citation type="journal article" date="2023" name="Microbiol. Spectr.">
        <title>Synergy between Genome Mining, Metabolomics, and Bioinformatics Uncovers Antibacterial Chlorinated Carbazole Alkaloids and Their Biosynthetic Gene Cluster from Streptomyces tubbatahanensis sp. nov., a Novel Actinomycete Isolated from Sulu Sea, Philippines.</title>
        <authorList>
            <person name="Tenebro C.P."/>
            <person name="Trono D.J.V.L."/>
            <person name="Balida L.A.P."/>
            <person name="Bayog L.K.A."/>
            <person name="Bruna J.R."/>
            <person name="Sabido E.M."/>
            <person name="Caspe D.P.C."/>
            <person name="de Los Santos E.L.C."/>
            <person name="Saludes J.P."/>
            <person name="Dalisay D.S."/>
        </authorList>
    </citation>
    <scope>NUCLEOTIDE SEQUENCE [LARGE SCALE GENOMIC DNA]</scope>
    <source>
        <strain evidence="7 8">DSD3025</strain>
    </source>
</reference>
<proteinExistence type="inferred from homology"/>
<dbReference type="PRINTS" id="PR00039">
    <property type="entry name" value="HTHLYSR"/>
</dbReference>
<evidence type="ECO:0000313" key="8">
    <source>
        <dbReference type="Proteomes" id="UP001202244"/>
    </source>
</evidence>
<dbReference type="SUPFAM" id="SSF46785">
    <property type="entry name" value="Winged helix' DNA-binding domain"/>
    <property type="match status" value="1"/>
</dbReference>
<evidence type="ECO:0000256" key="4">
    <source>
        <dbReference type="ARBA" id="ARBA00023163"/>
    </source>
</evidence>
<sequence length="312" mass="33541">MELQQLRYVAAVADTGGFTRAAERCHVVQSALSHQIAKLEKELGARLFERTSRSVRLTPAGEAFLPAARQSLEAAERAAAEVAAATGEIRGTLALGAISTIASVDLPRLLRDYHQRYPQVRISLTSSRSELLAEQVRRGTLDLAFLGVTPSFQAKGVRSRTLVRDRHVVMVAPGHPLEEEGAAGPLELARLAEETFVDFAAGSHARAQTEEAFAAAGLHRDVAFEASHWEFLAALVRNGMAVAMLPSAFVSQLAGLRVLPVREGPRREERLVWSATRLTPAGAAFLRDMGDPGEGDAAGRDLRDPQGSGGRP</sequence>
<gene>
    <name evidence="7" type="ORF">MMF93_08845</name>
</gene>
<keyword evidence="2" id="KW-0805">Transcription regulation</keyword>
<feature type="region of interest" description="Disordered" evidence="5">
    <location>
        <begin position="284"/>
        <end position="312"/>
    </location>
</feature>
<dbReference type="InterPro" id="IPR036390">
    <property type="entry name" value="WH_DNA-bd_sf"/>
</dbReference>
<dbReference type="Proteomes" id="UP001202244">
    <property type="component" value="Chromosome"/>
</dbReference>
<dbReference type="InterPro" id="IPR000847">
    <property type="entry name" value="LysR_HTH_N"/>
</dbReference>
<dbReference type="Pfam" id="PF03466">
    <property type="entry name" value="LysR_substrate"/>
    <property type="match status" value="1"/>
</dbReference>
<accession>A0ABY3XQC3</accession>
<dbReference type="Gene3D" id="3.40.190.290">
    <property type="match status" value="1"/>
</dbReference>
<dbReference type="InterPro" id="IPR005119">
    <property type="entry name" value="LysR_subst-bd"/>
</dbReference>
<dbReference type="PANTHER" id="PTHR30346">
    <property type="entry name" value="TRANSCRIPTIONAL DUAL REGULATOR HCAR-RELATED"/>
    <property type="match status" value="1"/>
</dbReference>
<dbReference type="SUPFAM" id="SSF53850">
    <property type="entry name" value="Periplasmic binding protein-like II"/>
    <property type="match status" value="1"/>
</dbReference>
<keyword evidence="4" id="KW-0804">Transcription</keyword>
<dbReference type="Pfam" id="PF00126">
    <property type="entry name" value="HTH_1"/>
    <property type="match status" value="1"/>
</dbReference>
<keyword evidence="3" id="KW-0238">DNA-binding</keyword>
<dbReference type="Gene3D" id="1.10.10.10">
    <property type="entry name" value="Winged helix-like DNA-binding domain superfamily/Winged helix DNA-binding domain"/>
    <property type="match status" value="1"/>
</dbReference>
<name>A0ABY3XQC3_9ACTN</name>
<protein>
    <submittedName>
        <fullName evidence="7">LysR substrate-binding domain-containing protein</fullName>
    </submittedName>
</protein>
<feature type="domain" description="HTH lysR-type" evidence="6">
    <location>
        <begin position="1"/>
        <end position="58"/>
    </location>
</feature>